<organism evidence="2 3">
    <name type="scientific">Methyloprofundus sedimenti</name>
    <dbReference type="NCBI Taxonomy" id="1420851"/>
    <lineage>
        <taxon>Bacteria</taxon>
        <taxon>Pseudomonadati</taxon>
        <taxon>Pseudomonadota</taxon>
        <taxon>Gammaproteobacteria</taxon>
        <taxon>Methylococcales</taxon>
        <taxon>Methylococcaceae</taxon>
        <taxon>Methyloprofundus</taxon>
    </lineage>
</organism>
<dbReference type="AlphaFoldDB" id="A0A1V8M906"/>
<evidence type="ECO:0000256" key="1">
    <source>
        <dbReference type="SAM" id="SignalP"/>
    </source>
</evidence>
<feature type="chain" id="PRO_5012054057" evidence="1">
    <location>
        <begin position="28"/>
        <end position="223"/>
    </location>
</feature>
<dbReference type="NCBIfam" id="NF038123">
    <property type="entry name" value="NF038123_dom"/>
    <property type="match status" value="1"/>
</dbReference>
<gene>
    <name evidence="2" type="ORF">AU255_09375</name>
</gene>
<accession>A0A1V8M906</accession>
<proteinExistence type="predicted"/>
<dbReference type="InterPro" id="IPR038678">
    <property type="entry name" value="Spondin_N_sf"/>
</dbReference>
<evidence type="ECO:0000313" key="2">
    <source>
        <dbReference type="EMBL" id="OQK18045.1"/>
    </source>
</evidence>
<dbReference type="Gene3D" id="2.60.40.2130">
    <property type="entry name" value="F-spondin domain"/>
    <property type="match status" value="1"/>
</dbReference>
<dbReference type="RefSeq" id="WP_080522649.1">
    <property type="nucleotide sequence ID" value="NZ_LPUF01000001.1"/>
</dbReference>
<reference evidence="2 3" key="1">
    <citation type="submission" date="2015-12" db="EMBL/GenBank/DDBJ databases">
        <authorList>
            <person name="Shamseldin A."/>
            <person name="Moawad H."/>
            <person name="Abd El-Rahim W.M."/>
            <person name="Sadowsky M.J."/>
        </authorList>
    </citation>
    <scope>NUCLEOTIDE SEQUENCE [LARGE SCALE GENOMIC DNA]</scope>
    <source>
        <strain evidence="2 3">WF1</strain>
    </source>
</reference>
<feature type="signal peptide" evidence="1">
    <location>
        <begin position="1"/>
        <end position="27"/>
    </location>
</feature>
<name>A0A1V8M906_9GAMM</name>
<keyword evidence="1" id="KW-0732">Signal</keyword>
<dbReference type="EMBL" id="LPUF01000001">
    <property type="protein sequence ID" value="OQK18045.1"/>
    <property type="molecule type" value="Genomic_DNA"/>
</dbReference>
<dbReference type="InterPro" id="IPR009465">
    <property type="entry name" value="Spondin_N"/>
</dbReference>
<dbReference type="Proteomes" id="UP000191980">
    <property type="component" value="Unassembled WGS sequence"/>
</dbReference>
<comment type="caution">
    <text evidence="2">The sequence shown here is derived from an EMBL/GenBank/DDBJ whole genome shotgun (WGS) entry which is preliminary data.</text>
</comment>
<keyword evidence="3" id="KW-1185">Reference proteome</keyword>
<sequence length="223" mass="23203">MKRFLSKNSIASLISISTLIAANNVSAHDYEVKVTNITQGQVFTPILGFIHSPAIKAFTLGQPAFPQVAILAESGNTEPAKEALATLPDLISGAHDTGAPLLPGESVILEFEAADGMTNVSVLAMLIPTNDAFFALNGATLPAKGTDTYFSVAYDAGSELNDESCVHIPGPASVCTGEGVSTAGGEGFVHIHPGIHGIGDLAAAKYDWRNPVAQIEITRIFGD</sequence>
<dbReference type="OrthoDB" id="264824at2"/>
<protein>
    <submittedName>
        <fullName evidence="2">Uncharacterized protein</fullName>
    </submittedName>
</protein>
<evidence type="ECO:0000313" key="3">
    <source>
        <dbReference type="Proteomes" id="UP000191980"/>
    </source>
</evidence>
<dbReference type="STRING" id="1420851.AU255_09375"/>